<name>A0A192GZU1_9LACO</name>
<dbReference type="Proteomes" id="UP000078582">
    <property type="component" value="Chromosome"/>
</dbReference>
<dbReference type="STRING" id="375175.AYR53_01305"/>
<reference evidence="1 2" key="1">
    <citation type="submission" date="2016-03" db="EMBL/GenBank/DDBJ databases">
        <title>Pediococcus and Lactobacillus from brewery environment - whole genome sequencing and assembly.</title>
        <authorList>
            <person name="Behr J."/>
            <person name="Geissler A.J."/>
            <person name="Vogel R.F."/>
        </authorList>
    </citation>
    <scope>NUCLEOTIDE SEQUENCE [LARGE SCALE GENOMIC DNA]</scope>
    <source>
        <strain evidence="1 2">TMW 1.1989</strain>
    </source>
</reference>
<gene>
    <name evidence="1" type="ORF">AYR53_01305</name>
</gene>
<dbReference type="EMBL" id="CP014873">
    <property type="protein sequence ID" value="ANK61517.1"/>
    <property type="molecule type" value="Genomic_DNA"/>
</dbReference>
<proteinExistence type="predicted"/>
<organism evidence="1 2">
    <name type="scientific">Loigolactobacillus backii</name>
    <dbReference type="NCBI Taxonomy" id="375175"/>
    <lineage>
        <taxon>Bacteria</taxon>
        <taxon>Bacillati</taxon>
        <taxon>Bacillota</taxon>
        <taxon>Bacilli</taxon>
        <taxon>Lactobacillales</taxon>
        <taxon>Lactobacillaceae</taxon>
        <taxon>Loigolactobacillus</taxon>
    </lineage>
</organism>
<protein>
    <submittedName>
        <fullName evidence="1">Uncharacterized protein</fullName>
    </submittedName>
</protein>
<keyword evidence="2" id="KW-1185">Reference proteome</keyword>
<dbReference type="RefSeq" id="WP_068222171.1">
    <property type="nucleotide sequence ID" value="NZ_CP014623.1"/>
</dbReference>
<accession>A0A192GZU1</accession>
<dbReference type="AlphaFoldDB" id="A0A192GZU1"/>
<dbReference type="GeneID" id="42980874"/>
<dbReference type="KEGG" id="lbt:AYR52_00205"/>
<sequence length="154" mass="17364">MTFFWLFFDVLILISIAVSVYWQSQITIRAKYNFSSLIYGMIFGVLLMMYPSPGLIWLVLVAGFILMNIISGVGGLTTNRIIGNGFFYPTIVRFSDLATITLTNQPMPGQRHLVIAIFTLKRGRNVRLNFGQSTEVLIDALRPNLPTEVSLVVR</sequence>
<dbReference type="OrthoDB" id="2322546at2"/>
<evidence type="ECO:0000313" key="1">
    <source>
        <dbReference type="EMBL" id="ANK61517.1"/>
    </source>
</evidence>
<evidence type="ECO:0000313" key="2">
    <source>
        <dbReference type="Proteomes" id="UP000078582"/>
    </source>
</evidence>